<proteinExistence type="predicted"/>
<dbReference type="EMBL" id="LCYA01000178">
    <property type="protein sequence ID" value="KWV84487.1"/>
    <property type="molecule type" value="Genomic_DNA"/>
</dbReference>
<evidence type="ECO:0000313" key="1">
    <source>
        <dbReference type="EMBL" id="KWV84487.1"/>
    </source>
</evidence>
<gene>
    <name evidence="1" type="ORF">PFLmoz3_05884</name>
</gene>
<name>A0A109LB72_PSEFL</name>
<organism evidence="1 2">
    <name type="scientific">Pseudomonas fluorescens</name>
    <dbReference type="NCBI Taxonomy" id="294"/>
    <lineage>
        <taxon>Bacteria</taxon>
        <taxon>Pseudomonadati</taxon>
        <taxon>Pseudomonadota</taxon>
        <taxon>Gammaproteobacteria</taxon>
        <taxon>Pseudomonadales</taxon>
        <taxon>Pseudomonadaceae</taxon>
        <taxon>Pseudomonas</taxon>
    </lineage>
</organism>
<evidence type="ECO:0000313" key="2">
    <source>
        <dbReference type="Proteomes" id="UP000061348"/>
    </source>
</evidence>
<comment type="caution">
    <text evidence="1">The sequence shown here is derived from an EMBL/GenBank/DDBJ whole genome shotgun (WGS) entry which is preliminary data.</text>
</comment>
<accession>A0A109LB72</accession>
<protein>
    <submittedName>
        <fullName evidence="1">Uncharacterized protein</fullName>
    </submittedName>
</protein>
<sequence length="114" mass="12764">MSETLPIAPRIGLLQHIAQRVEQQSAASTGCLFKQIISLIKGQWPIGHIQALQKVLMLFQHRAGQAELIEMLRSSRGVVADQLAALVVRGIVRRRIGVVMTFDARSLLEHRHRP</sequence>
<dbReference type="AlphaFoldDB" id="A0A109LB72"/>
<dbReference type="Proteomes" id="UP000061348">
    <property type="component" value="Unassembled WGS sequence"/>
</dbReference>
<reference evidence="1 2" key="1">
    <citation type="submission" date="2015-05" db="EMBL/GenBank/DDBJ databases">
        <title>A genomic and transcriptomic approach to investigate the blue pigment phenotype in Pseudomonas fluorescens.</title>
        <authorList>
            <person name="Andreani N.A."/>
            <person name="Cardazzo B."/>
        </authorList>
    </citation>
    <scope>NUCLEOTIDE SEQUENCE [LARGE SCALE GENOMIC DNA]</scope>
    <source>
        <strain evidence="1 2">Ps_22</strain>
    </source>
</reference>